<dbReference type="EMBL" id="BGZK01000336">
    <property type="protein sequence ID" value="GBP37561.1"/>
    <property type="molecule type" value="Genomic_DNA"/>
</dbReference>
<dbReference type="InterPro" id="IPR043128">
    <property type="entry name" value="Rev_trsase/Diguanyl_cyclase"/>
</dbReference>
<dbReference type="Gene3D" id="3.30.70.270">
    <property type="match status" value="1"/>
</dbReference>
<dbReference type="Gene3D" id="3.10.10.10">
    <property type="entry name" value="HIV Type 1 Reverse Transcriptase, subunit A, domain 1"/>
    <property type="match status" value="1"/>
</dbReference>
<dbReference type="OrthoDB" id="5985335at2759"/>
<keyword evidence="2" id="KW-1185">Reference proteome</keyword>
<dbReference type="InterPro" id="IPR043502">
    <property type="entry name" value="DNA/RNA_pol_sf"/>
</dbReference>
<dbReference type="Proteomes" id="UP000299102">
    <property type="component" value="Unassembled WGS sequence"/>
</dbReference>
<dbReference type="GO" id="GO:0071897">
    <property type="term" value="P:DNA biosynthetic process"/>
    <property type="evidence" value="ECO:0007669"/>
    <property type="project" value="UniProtKB-ARBA"/>
</dbReference>
<dbReference type="AlphaFoldDB" id="A0A4C1VGH4"/>
<reference evidence="1 2" key="1">
    <citation type="journal article" date="2019" name="Commun. Biol.">
        <title>The bagworm genome reveals a unique fibroin gene that provides high tensile strength.</title>
        <authorList>
            <person name="Kono N."/>
            <person name="Nakamura H."/>
            <person name="Ohtoshi R."/>
            <person name="Tomita M."/>
            <person name="Numata K."/>
            <person name="Arakawa K."/>
        </authorList>
    </citation>
    <scope>NUCLEOTIDE SEQUENCE [LARGE SCALE GENOMIC DNA]</scope>
</reference>
<organism evidence="1 2">
    <name type="scientific">Eumeta variegata</name>
    <name type="common">Bagworm moth</name>
    <name type="synonym">Eumeta japonica</name>
    <dbReference type="NCBI Taxonomy" id="151549"/>
    <lineage>
        <taxon>Eukaryota</taxon>
        <taxon>Metazoa</taxon>
        <taxon>Ecdysozoa</taxon>
        <taxon>Arthropoda</taxon>
        <taxon>Hexapoda</taxon>
        <taxon>Insecta</taxon>
        <taxon>Pterygota</taxon>
        <taxon>Neoptera</taxon>
        <taxon>Endopterygota</taxon>
        <taxon>Lepidoptera</taxon>
        <taxon>Glossata</taxon>
        <taxon>Ditrysia</taxon>
        <taxon>Tineoidea</taxon>
        <taxon>Psychidae</taxon>
        <taxon>Oiketicinae</taxon>
        <taxon>Eumeta</taxon>
    </lineage>
</organism>
<name>A0A4C1VGH4_EUMVA</name>
<dbReference type="STRING" id="151549.A0A4C1VGH4"/>
<protein>
    <submittedName>
        <fullName evidence="1">Uncharacterized protein K02A2.6</fullName>
    </submittedName>
</protein>
<evidence type="ECO:0000313" key="1">
    <source>
        <dbReference type="EMBL" id="GBP37561.1"/>
    </source>
</evidence>
<comment type="caution">
    <text evidence="1">The sequence shown here is derived from an EMBL/GenBank/DDBJ whole genome shotgun (WGS) entry which is preliminary data.</text>
</comment>
<evidence type="ECO:0000313" key="2">
    <source>
        <dbReference type="Proteomes" id="UP000299102"/>
    </source>
</evidence>
<accession>A0A4C1VGH4</accession>
<proteinExistence type="predicted"/>
<gene>
    <name evidence="1" type="ORF">EVAR_34596_1</name>
</gene>
<dbReference type="SUPFAM" id="SSF56672">
    <property type="entry name" value="DNA/RNA polymerases"/>
    <property type="match status" value="1"/>
</dbReference>
<sequence>MELYLSNGFQQSIPEEDSQAMAAIATHVGILVYRQVPFGIKCIPENFQKIMEETLSGLLSTAVFADDICVTCKDRTTYLANLRVDITFTNMAYVEIEKIRAFEAAPRPPNVLCVYSLSANHKIGLSLITTYNKTVLHRV</sequence>